<dbReference type="CDD" id="cd02440">
    <property type="entry name" value="AdoMet_MTases"/>
    <property type="match status" value="1"/>
</dbReference>
<dbReference type="InterPro" id="IPR030390">
    <property type="entry name" value="MeTrfase_TrmA_AS"/>
</dbReference>
<evidence type="ECO:0000256" key="5">
    <source>
        <dbReference type="PROSITE-ProRule" id="PRU10015"/>
    </source>
</evidence>
<proteinExistence type="inferred from homology"/>
<evidence type="ECO:0000313" key="6">
    <source>
        <dbReference type="EMBL" id="AKF06940.1"/>
    </source>
</evidence>
<dbReference type="PANTHER" id="PTHR11061">
    <property type="entry name" value="RNA M5U METHYLTRANSFERASE"/>
    <property type="match status" value="1"/>
</dbReference>
<sequence>MKSIEGRVRGLAKDGDAVVETERGLVFAPGGLPGERVRVEDVRKEGKLLRARRLVVLEPSASRVEPACAHVARCGGCPWMHGSAEAQAEAKRATVERALAKVPRASSAVSLAITQPTAMFAYRGRARLAWKGGALGLRARRDERIVDVERCLVLRPELDAALALVRARLRAHLSGSGEMQLAIGAGGRAVIVIETDAVLPRAAFAELEAMVAEGTVAGASVRAGGASVATRIGDPREVGRDVEGRVIHGAIGGFSQAHDEINAALGARVIAWAEPQGARVLELYCGHGNLTLALAARAASVRAVELSSGATEALRENLAVHDLRAEVITADALAGVPTGKKERVDVVVLDPPRTGAKEVIDPIAALRAARVVYVSCDPATLGRDLERLATHGYVLARVEAFDMFPQTAHVETVALMIPRASS</sequence>
<dbReference type="PROSITE" id="PS01230">
    <property type="entry name" value="TRMA_1"/>
    <property type="match status" value="1"/>
</dbReference>
<dbReference type="InterPro" id="IPR012340">
    <property type="entry name" value="NA-bd_OB-fold"/>
</dbReference>
<dbReference type="Gene3D" id="2.40.50.1070">
    <property type="match status" value="1"/>
</dbReference>
<dbReference type="SUPFAM" id="SSF53335">
    <property type="entry name" value="S-adenosyl-L-methionine-dependent methyltransferases"/>
    <property type="match status" value="1"/>
</dbReference>
<dbReference type="PROSITE" id="PS51687">
    <property type="entry name" value="SAM_MT_RNA_M5U"/>
    <property type="match status" value="1"/>
</dbReference>
<dbReference type="GO" id="GO:0070475">
    <property type="term" value="P:rRNA base methylation"/>
    <property type="evidence" value="ECO:0007669"/>
    <property type="project" value="TreeGrafter"/>
</dbReference>
<comment type="similarity">
    <text evidence="4">Belongs to the class I-like SAM-binding methyltransferase superfamily. RNA M5U methyltransferase family.</text>
</comment>
<evidence type="ECO:0000256" key="2">
    <source>
        <dbReference type="ARBA" id="ARBA00022679"/>
    </source>
</evidence>
<keyword evidence="3 4" id="KW-0949">S-adenosyl-L-methionine</keyword>
<dbReference type="Gene3D" id="2.40.50.140">
    <property type="entry name" value="Nucleic acid-binding proteins"/>
    <property type="match status" value="1"/>
</dbReference>
<keyword evidence="7" id="KW-1185">Reference proteome</keyword>
<dbReference type="PROSITE" id="PS01231">
    <property type="entry name" value="TRMA_2"/>
    <property type="match status" value="1"/>
</dbReference>
<dbReference type="RefSeq" id="WP_053234224.1">
    <property type="nucleotide sequence ID" value="NZ_CP011125.1"/>
</dbReference>
<evidence type="ECO:0000256" key="4">
    <source>
        <dbReference type="PROSITE-ProRule" id="PRU01024"/>
    </source>
</evidence>
<dbReference type="OrthoDB" id="9804590at2"/>
<evidence type="ECO:0000313" key="7">
    <source>
        <dbReference type="Proteomes" id="UP000034883"/>
    </source>
</evidence>
<accession>A0A0F6W4B2</accession>
<dbReference type="GO" id="GO:0070041">
    <property type="term" value="F:rRNA (uridine-C5-)-methyltransferase activity"/>
    <property type="evidence" value="ECO:0007669"/>
    <property type="project" value="TreeGrafter"/>
</dbReference>
<dbReference type="Pfam" id="PF05958">
    <property type="entry name" value="tRNA_U5-meth_tr"/>
    <property type="match status" value="1"/>
</dbReference>
<dbReference type="InterPro" id="IPR029063">
    <property type="entry name" value="SAM-dependent_MTases_sf"/>
</dbReference>
<dbReference type="STRING" id="927083.DB32_004089"/>
<keyword evidence="1 4" id="KW-0489">Methyltransferase</keyword>
<dbReference type="EMBL" id="CP011125">
    <property type="protein sequence ID" value="AKF06940.1"/>
    <property type="molecule type" value="Genomic_DNA"/>
</dbReference>
<dbReference type="Proteomes" id="UP000034883">
    <property type="component" value="Chromosome"/>
</dbReference>
<dbReference type="InterPro" id="IPR010280">
    <property type="entry name" value="U5_MeTrfase_fam"/>
</dbReference>
<keyword evidence="2 4" id="KW-0808">Transferase</keyword>
<feature type="active site" description="Nucleophile" evidence="4">
    <location>
        <position position="376"/>
    </location>
</feature>
<feature type="active site" evidence="5">
    <location>
        <position position="376"/>
    </location>
</feature>
<dbReference type="KEGG" id="samy:DB32_004089"/>
<dbReference type="SUPFAM" id="SSF50249">
    <property type="entry name" value="Nucleic acid-binding proteins"/>
    <property type="match status" value="1"/>
</dbReference>
<feature type="binding site" evidence="4">
    <location>
        <position position="350"/>
    </location>
    <ligand>
        <name>S-adenosyl-L-methionine</name>
        <dbReference type="ChEBI" id="CHEBI:59789"/>
    </ligand>
</feature>
<feature type="binding site" evidence="4">
    <location>
        <position position="256"/>
    </location>
    <ligand>
        <name>S-adenosyl-L-methionine</name>
        <dbReference type="ChEBI" id="CHEBI:59789"/>
    </ligand>
</feature>
<dbReference type="Gene3D" id="3.40.50.150">
    <property type="entry name" value="Vaccinia Virus protein VP39"/>
    <property type="match status" value="1"/>
</dbReference>
<name>A0A0F6W4B2_9BACT</name>
<evidence type="ECO:0000256" key="3">
    <source>
        <dbReference type="ARBA" id="ARBA00022691"/>
    </source>
</evidence>
<feature type="binding site" evidence="4">
    <location>
        <position position="305"/>
    </location>
    <ligand>
        <name>S-adenosyl-L-methionine</name>
        <dbReference type="ChEBI" id="CHEBI:59789"/>
    </ligand>
</feature>
<feature type="binding site" evidence="4">
    <location>
        <position position="284"/>
    </location>
    <ligand>
        <name>S-adenosyl-L-methionine</name>
        <dbReference type="ChEBI" id="CHEBI:59789"/>
    </ligand>
</feature>
<dbReference type="AlphaFoldDB" id="A0A0F6W4B2"/>
<protein>
    <submittedName>
        <fullName evidence="6">23S rRNA (Uracil-5-)-methyltransferase RumA</fullName>
    </submittedName>
</protein>
<dbReference type="InterPro" id="IPR030391">
    <property type="entry name" value="MeTrfase_TrmA_CS"/>
</dbReference>
<reference evidence="6 7" key="1">
    <citation type="submission" date="2015-03" db="EMBL/GenBank/DDBJ databases">
        <title>Genome assembly of Sandaracinus amylolyticus DSM 53668.</title>
        <authorList>
            <person name="Sharma G."/>
            <person name="Subramanian S."/>
        </authorList>
    </citation>
    <scope>NUCLEOTIDE SEQUENCE [LARGE SCALE GENOMIC DNA]</scope>
    <source>
        <strain evidence="6 7">DSM 53668</strain>
    </source>
</reference>
<dbReference type="PANTHER" id="PTHR11061:SF30">
    <property type="entry name" value="TRNA (URACIL(54)-C(5))-METHYLTRANSFERASE"/>
    <property type="match status" value="1"/>
</dbReference>
<evidence type="ECO:0000256" key="1">
    <source>
        <dbReference type="ARBA" id="ARBA00022603"/>
    </source>
</evidence>
<gene>
    <name evidence="6" type="ORF">DB32_004089</name>
</gene>
<organism evidence="6 7">
    <name type="scientific">Sandaracinus amylolyticus</name>
    <dbReference type="NCBI Taxonomy" id="927083"/>
    <lineage>
        <taxon>Bacteria</taxon>
        <taxon>Pseudomonadati</taxon>
        <taxon>Myxococcota</taxon>
        <taxon>Polyangia</taxon>
        <taxon>Polyangiales</taxon>
        <taxon>Sandaracinaceae</taxon>
        <taxon>Sandaracinus</taxon>
    </lineage>
</organism>